<dbReference type="Gene3D" id="3.30.1490.450">
    <property type="match status" value="1"/>
</dbReference>
<gene>
    <name evidence="5" type="ORF">PQ456_05505</name>
</gene>
<dbReference type="RefSeq" id="WP_273615238.1">
    <property type="nucleotide sequence ID" value="NZ_CP117416.1"/>
</dbReference>
<dbReference type="Pfam" id="PF17482">
    <property type="entry name" value="Phage_sheath_1C"/>
    <property type="match status" value="1"/>
</dbReference>
<accession>A0AAX3M3X7</accession>
<sequence>MASGTWESTNKPVLPGLYMNFEAAAASAIQAGNRGTVVVLVKGNWGPVGEFVEIGSETAISQHFSGDSENGATAYNSLYLALLGGPKKLLAYRLADDTAKSSSLVLKAAGATEGTAGANVLQLDTKYTGTRGNGFTVTVQPNLTDSTQQEIRLYEGTKLVRTFVAKDGKASSFAKAINEDTDNLWITAKALVDGGIPANVANAAFAGGASGNAGLANADYIEAQAALESEEFDVLALDFAADPALLKSFAAWIKRVRSEGKHTVAVVGGTAADDLSSKAATIAATRSLSLNYEGIINVGTGVRIGTTDYTSAQTSAYVAGLIAGQRLNESTTYHITPFDDVTRRWTRSEQEQAVKNGVFIFFHDGRQVKALRGVNSLVIPAAGQNNAWKKIRSIRVMDAINGDLQRAAEDSYIGKVNNTEEGRLALIGAMKEYLNLLAQSSVIEASGFDVILDPAYYGAAPILRPEADQVFLQWNVKLTDVMEQLFGTFYVQ</sequence>
<evidence type="ECO:0000259" key="4">
    <source>
        <dbReference type="Pfam" id="PF17482"/>
    </source>
</evidence>
<feature type="domain" description="Tail sheath protein subtilisin-like" evidence="2">
    <location>
        <begin position="214"/>
        <end position="375"/>
    </location>
</feature>
<dbReference type="EMBL" id="CP117416">
    <property type="protein sequence ID" value="WCT56979.1"/>
    <property type="molecule type" value="Genomic_DNA"/>
</dbReference>
<dbReference type="Gene3D" id="3.30.360.90">
    <property type="match status" value="1"/>
</dbReference>
<evidence type="ECO:0000313" key="5">
    <source>
        <dbReference type="EMBL" id="WCT56979.1"/>
    </source>
</evidence>
<dbReference type="KEGG" id="pka:PQ456_05505"/>
<evidence type="ECO:0000313" key="6">
    <source>
        <dbReference type="Proteomes" id="UP001220509"/>
    </source>
</evidence>
<keyword evidence="6" id="KW-1185">Reference proteome</keyword>
<dbReference type="Pfam" id="PF04984">
    <property type="entry name" value="Phage_sheath_1"/>
    <property type="match status" value="1"/>
</dbReference>
<dbReference type="Gene3D" id="3.30.1370.220">
    <property type="match status" value="1"/>
</dbReference>
<name>A0AAX3M3X7_9BACL</name>
<evidence type="ECO:0000259" key="3">
    <source>
        <dbReference type="Pfam" id="PF17481"/>
    </source>
</evidence>
<evidence type="ECO:0000256" key="1">
    <source>
        <dbReference type="ARBA" id="ARBA00008005"/>
    </source>
</evidence>
<evidence type="ECO:0000259" key="2">
    <source>
        <dbReference type="Pfam" id="PF04984"/>
    </source>
</evidence>
<reference evidence="5 6" key="1">
    <citation type="submission" date="2023-02" db="EMBL/GenBank/DDBJ databases">
        <title>Genome sequence of Paenibacillus kyungheensis KACC 18744.</title>
        <authorList>
            <person name="Kim S."/>
            <person name="Heo J."/>
            <person name="Kwon S.-W."/>
        </authorList>
    </citation>
    <scope>NUCLEOTIDE SEQUENCE [LARGE SCALE GENOMIC DNA]</scope>
    <source>
        <strain evidence="5 6">KACC 18744</strain>
    </source>
</reference>
<comment type="similarity">
    <text evidence="1">Belongs to the myoviridae tail sheath protein family.</text>
</comment>
<proteinExistence type="inferred from homology"/>
<dbReference type="InterPro" id="IPR035326">
    <property type="entry name" value="Beta_sandwich_Seath"/>
</dbReference>
<dbReference type="InterPro" id="IPR035089">
    <property type="entry name" value="Phage_sheath_subtilisin"/>
</dbReference>
<organism evidence="5 6">
    <name type="scientific">Paenibacillus kyungheensis</name>
    <dbReference type="NCBI Taxonomy" id="1452732"/>
    <lineage>
        <taxon>Bacteria</taxon>
        <taxon>Bacillati</taxon>
        <taxon>Bacillota</taxon>
        <taxon>Bacilli</taxon>
        <taxon>Bacillales</taxon>
        <taxon>Paenibacillaceae</taxon>
        <taxon>Paenibacillus</taxon>
    </lineage>
</organism>
<dbReference type="AlphaFoldDB" id="A0AAX3M3X7"/>
<dbReference type="Pfam" id="PF17481">
    <property type="entry name" value="Phage_sheath_domII"/>
    <property type="match status" value="1"/>
</dbReference>
<dbReference type="Gene3D" id="3.40.50.11790">
    <property type="match status" value="1"/>
</dbReference>
<dbReference type="Proteomes" id="UP001220509">
    <property type="component" value="Chromosome"/>
</dbReference>
<protein>
    <submittedName>
        <fullName evidence="5">Phage tail sheath family protein</fullName>
    </submittedName>
</protein>
<dbReference type="InterPro" id="IPR020287">
    <property type="entry name" value="Tail_sheath_C"/>
</dbReference>
<feature type="domain" description="Phage tail sheath protein-like beta-sandwich" evidence="3">
    <location>
        <begin position="111"/>
        <end position="209"/>
    </location>
</feature>
<feature type="domain" description="Tail sheath protein C-terminal" evidence="4">
    <location>
        <begin position="384"/>
        <end position="491"/>
    </location>
</feature>